<proteinExistence type="predicted"/>
<reference evidence="3" key="1">
    <citation type="journal article" date="2021" name="Environ. Microbiol.">
        <title>New insights into the diversity and evolution of the archaeal mobilome from three complete genomes of Saccharolobus shibatae.</title>
        <authorList>
            <person name="Medvedeva S."/>
            <person name="Brandt D."/>
            <person name="Cvirkaite-Krupovic V."/>
            <person name="Liu Y."/>
            <person name="Severinov K."/>
            <person name="Ishino S."/>
            <person name="Ishino Y."/>
            <person name="Prangishvili D."/>
            <person name="Kalinowski J."/>
            <person name="Krupovic M."/>
        </authorList>
    </citation>
    <scope>NUCLEOTIDE SEQUENCE</scope>
    <source>
        <strain evidence="3">B12</strain>
        <plasmid evidence="2">pB12E5</plasmid>
    </source>
</reference>
<keyword evidence="1" id="KW-1133">Transmembrane helix</keyword>
<feature type="transmembrane region" description="Helical" evidence="1">
    <location>
        <begin position="318"/>
        <end position="336"/>
    </location>
</feature>
<feature type="transmembrane region" description="Helical" evidence="1">
    <location>
        <begin position="386"/>
        <end position="404"/>
    </location>
</feature>
<geneLocation type="plasmid" evidence="2 4">
    <name>pB12E5</name>
</geneLocation>
<sequence>MKEVKVKIFLAVFLFPALILSNSLLVMAATGSSNPQLATFLSYLAALIELMALIAIRKDFTYGLTLMAAGAIVAVLTAQYTSNNGTITALNNGVLTVYVNVYQYYPGGAFGIGAHWNYAPDNVFDPGQPAYIVVVVSPYFGQANVNITIYCPSGSVDPIVNAPFYQTFNAGHGKTFTGYIVEFIPETGRYDIVVTASYVDGNTIYYGTGETAFVAEPGSIGSFFISALQALSSYFISGVGSVVPGLNSGIASSISSLIYVPTLEGNSASNVGTLAYNFFNNVFMPFATTYVPLFLTATVGINAFLGNYGDFYDLLRDLIYKVGVYWIFTSAGVIIWDQSAQVLNYLASQILPSTYIQMLASDVAGLLTTTGALFGLATASNVFGDALSQAFTFMLELTIAIFMAGLIRQVLLLTLAALIPFLAALWVFEWTRRFVDIIVEVGLAFVISGVVDALILRFIIAYSGGWLWLMGPIFIFTWVMMGLGVARAAGAARGAASFASHAVGSASAETTQRTVSAASEAKERLQNYMSERKENKAARQTIEAIAPQLTPNLGSTKPKEIVGLAKDSDFYTKYDEAKQRLDKAAKEAAGLGVSKDELIRLAAINDEKQLDKELQKYTPQQRAAINEYLDANKEVEKYKAAEYLRNVQAGLASLNLRGVKVDPWKVQEAAESLPPNTSLKDAQKMMGTELFYQYLVLQNLQNNAALGMKPREAADRAYVDANMYYFFSKLNP</sequence>
<feature type="transmembrane region" description="Helical" evidence="1">
    <location>
        <begin position="356"/>
        <end position="379"/>
    </location>
</feature>
<keyword evidence="2" id="KW-0614">Plasmid</keyword>
<accession>A0A8F5GUG7</accession>
<dbReference type="AlphaFoldDB" id="A0A8F5GUG7"/>
<dbReference type="GeneID" id="65564376"/>
<organism evidence="3 4">
    <name type="scientific">Saccharolobus shibatae (strain ATCC 51178 / DSM 5389 / JCM 8931 / NBRC 15437 / B12)</name>
    <name type="common">Sulfolobus shibatae</name>
    <dbReference type="NCBI Taxonomy" id="523848"/>
    <lineage>
        <taxon>Archaea</taxon>
        <taxon>Thermoproteota</taxon>
        <taxon>Thermoprotei</taxon>
        <taxon>Sulfolobales</taxon>
        <taxon>Sulfolobaceae</taxon>
        <taxon>Saccharolobus</taxon>
    </lineage>
</organism>
<evidence type="ECO:0000313" key="3">
    <source>
        <dbReference type="EMBL" id="QXJ30013.1"/>
    </source>
</evidence>
<evidence type="ECO:0000313" key="4">
    <source>
        <dbReference type="Proteomes" id="UP000694018"/>
    </source>
</evidence>
<feature type="transmembrane region" description="Helical" evidence="1">
    <location>
        <begin position="410"/>
        <end position="428"/>
    </location>
</feature>
<name>A0A8F5GUG7_SACSH</name>
<dbReference type="EMBL" id="CP077717">
    <property type="protein sequence ID" value="QXJ30013.1"/>
    <property type="molecule type" value="Genomic_DNA"/>
</dbReference>
<feature type="transmembrane region" description="Helical" evidence="1">
    <location>
        <begin position="63"/>
        <end position="81"/>
    </location>
</feature>
<evidence type="ECO:0000256" key="1">
    <source>
        <dbReference type="SAM" id="Phobius"/>
    </source>
</evidence>
<feature type="transmembrane region" description="Helical" evidence="1">
    <location>
        <begin position="282"/>
        <end position="306"/>
    </location>
</feature>
<feature type="transmembrane region" description="Helical" evidence="1">
    <location>
        <begin position="437"/>
        <end position="460"/>
    </location>
</feature>
<dbReference type="Proteomes" id="UP000694018">
    <property type="component" value="Plasmid pB12E5"/>
</dbReference>
<feature type="transmembrane region" description="Helical" evidence="1">
    <location>
        <begin position="466"/>
        <end position="486"/>
    </location>
</feature>
<evidence type="ECO:0000313" key="2">
    <source>
        <dbReference type="EMBL" id="QXJ27120.1"/>
    </source>
</evidence>
<dbReference type="KEGG" id="sshi:J5U23_02902"/>
<dbReference type="EMBL" id="CP077716">
    <property type="protein sequence ID" value="QXJ27120.1"/>
    <property type="molecule type" value="Genomic_DNA"/>
</dbReference>
<dbReference type="RefSeq" id="WP_218265771.1">
    <property type="nucleotide sequence ID" value="NZ_CP077716.1"/>
</dbReference>
<gene>
    <name evidence="3" type="ORF">J5U23_02902</name>
    <name evidence="2" type="ORF">J5U23_p2902</name>
</gene>
<dbReference type="KEGG" id="sshi:J5U23_p2902"/>
<keyword evidence="1" id="KW-0472">Membrane</keyword>
<feature type="transmembrane region" description="Helical" evidence="1">
    <location>
        <begin position="38"/>
        <end position="56"/>
    </location>
</feature>
<dbReference type="Proteomes" id="UP000694018">
    <property type="component" value="Chromosome"/>
</dbReference>
<keyword evidence="1" id="KW-0812">Transmembrane</keyword>
<protein>
    <submittedName>
        <fullName evidence="3">TrbL/VirB6 plasmid conjugal transfer protein</fullName>
    </submittedName>
</protein>